<dbReference type="InterPro" id="IPR032710">
    <property type="entry name" value="NTF2-like_dom_sf"/>
</dbReference>
<dbReference type="OrthoDB" id="3758478at2759"/>
<name>A0A136JJK3_9PEZI</name>
<dbReference type="SUPFAM" id="SSF54427">
    <property type="entry name" value="NTF2-like"/>
    <property type="match status" value="1"/>
</dbReference>
<evidence type="ECO:0000313" key="1">
    <source>
        <dbReference type="EMBL" id="KXJ97338.1"/>
    </source>
</evidence>
<gene>
    <name evidence="1" type="ORF">Micbo1qcDRAFT_171038</name>
</gene>
<organism evidence="1 2">
    <name type="scientific">Microdochium bolleyi</name>
    <dbReference type="NCBI Taxonomy" id="196109"/>
    <lineage>
        <taxon>Eukaryota</taxon>
        <taxon>Fungi</taxon>
        <taxon>Dikarya</taxon>
        <taxon>Ascomycota</taxon>
        <taxon>Pezizomycotina</taxon>
        <taxon>Sordariomycetes</taxon>
        <taxon>Xylariomycetidae</taxon>
        <taxon>Xylariales</taxon>
        <taxon>Microdochiaceae</taxon>
        <taxon>Microdochium</taxon>
    </lineage>
</organism>
<evidence type="ECO:0008006" key="3">
    <source>
        <dbReference type="Google" id="ProtNLM"/>
    </source>
</evidence>
<keyword evidence="2" id="KW-1185">Reference proteome</keyword>
<dbReference type="InterPro" id="IPR050977">
    <property type="entry name" value="Fungal_Meroterpenoid_Isomerase"/>
</dbReference>
<protein>
    <recommendedName>
        <fullName evidence="3">SnoaL-like domain-containing protein</fullName>
    </recommendedName>
</protein>
<proteinExistence type="predicted"/>
<evidence type="ECO:0000313" key="2">
    <source>
        <dbReference type="Proteomes" id="UP000070501"/>
    </source>
</evidence>
<dbReference type="Gene3D" id="3.10.450.50">
    <property type="match status" value="1"/>
</dbReference>
<accession>A0A136JJK3</accession>
<dbReference type="EMBL" id="KQ964245">
    <property type="protein sequence ID" value="KXJ97338.1"/>
    <property type="molecule type" value="Genomic_DNA"/>
</dbReference>
<dbReference type="PANTHER" id="PTHR39598:SF1">
    <property type="entry name" value="AUSTINOID BIOSYNTHESIS CLUSTERS PROTEIN F-RELATED"/>
    <property type="match status" value="1"/>
</dbReference>
<reference evidence="2" key="1">
    <citation type="submission" date="2016-02" db="EMBL/GenBank/DDBJ databases">
        <title>Draft genome sequence of Microdochium bolleyi, a fungal endophyte of beachgrass.</title>
        <authorList>
            <consortium name="DOE Joint Genome Institute"/>
            <person name="David A.S."/>
            <person name="May G."/>
            <person name="Haridas S."/>
            <person name="Lim J."/>
            <person name="Wang M."/>
            <person name="Labutti K."/>
            <person name="Lipzen A."/>
            <person name="Barry K."/>
            <person name="Grigoriev I.V."/>
        </authorList>
    </citation>
    <scope>NUCLEOTIDE SEQUENCE [LARGE SCALE GENOMIC DNA]</scope>
    <source>
        <strain evidence="2">J235TASD1</strain>
    </source>
</reference>
<sequence>MGLAEAPSRRYQTALEVVEAYNSWDLSKIMAVRAPECLTQVLPKSLDRPELNNADYAKYLGTVMPAFSNFHVHVNEIIEDSRQNKVSIWAKSTADTIAGPYANEYVLIFHFNEAGDKLVRFYEFVDSKYSVDHFAKIHEVVQKRAKAAAAAGGAVKAQSSI</sequence>
<dbReference type="InParanoid" id="A0A136JJK3"/>
<dbReference type="Proteomes" id="UP000070501">
    <property type="component" value="Unassembled WGS sequence"/>
</dbReference>
<dbReference type="AlphaFoldDB" id="A0A136JJK3"/>
<dbReference type="STRING" id="196109.A0A136JJK3"/>
<dbReference type="PANTHER" id="PTHR39598">
    <property type="entry name" value="AUSTINOL SYNTHESIS PROTEIN F-RELATED"/>
    <property type="match status" value="1"/>
</dbReference>